<proteinExistence type="inferred from homology"/>
<evidence type="ECO:0000313" key="12">
    <source>
        <dbReference type="EMBL" id="KAK5114301.1"/>
    </source>
</evidence>
<evidence type="ECO:0000256" key="6">
    <source>
        <dbReference type="ARBA" id="ARBA00022664"/>
    </source>
</evidence>
<feature type="region of interest" description="Disordered" evidence="9">
    <location>
        <begin position="156"/>
        <end position="364"/>
    </location>
</feature>
<feature type="domain" description="R3H" evidence="11">
    <location>
        <begin position="736"/>
        <end position="799"/>
    </location>
</feature>
<evidence type="ECO:0000256" key="8">
    <source>
        <dbReference type="ARBA" id="ARBA00023242"/>
    </source>
</evidence>
<feature type="compositionally biased region" description="Gly residues" evidence="9">
    <location>
        <begin position="838"/>
        <end position="848"/>
    </location>
</feature>
<dbReference type="AlphaFoldDB" id="A0AAN7TFK7"/>
<keyword evidence="5" id="KW-0963">Cytoplasm</keyword>
<keyword evidence="6" id="KW-0507">mRNA processing</keyword>
<evidence type="ECO:0000256" key="4">
    <source>
        <dbReference type="ARBA" id="ARBA00018964"/>
    </source>
</evidence>
<dbReference type="SUPFAM" id="SSF82708">
    <property type="entry name" value="R3H domain"/>
    <property type="match status" value="1"/>
</dbReference>
<dbReference type="PROSITE" id="PS50174">
    <property type="entry name" value="G_PATCH"/>
    <property type="match status" value="1"/>
</dbReference>
<feature type="compositionally biased region" description="Acidic residues" evidence="9">
    <location>
        <begin position="109"/>
        <end position="133"/>
    </location>
</feature>
<dbReference type="Pfam" id="PF01424">
    <property type="entry name" value="R3H"/>
    <property type="match status" value="1"/>
</dbReference>
<evidence type="ECO:0000256" key="2">
    <source>
        <dbReference type="ARBA" id="ARBA00004496"/>
    </source>
</evidence>
<evidence type="ECO:0000313" key="13">
    <source>
        <dbReference type="Proteomes" id="UP001310890"/>
    </source>
</evidence>
<comment type="caution">
    <text evidence="12">The sequence shown here is derived from an EMBL/GenBank/DDBJ whole genome shotgun (WGS) entry which is preliminary data.</text>
</comment>
<protein>
    <recommendedName>
        <fullName evidence="4">Protein SQS1</fullName>
    </recommendedName>
</protein>
<dbReference type="CDD" id="cd02646">
    <property type="entry name" value="R3H_G-patch"/>
    <property type="match status" value="1"/>
</dbReference>
<dbReference type="EMBL" id="JAVRRL010000018">
    <property type="protein sequence ID" value="KAK5114301.1"/>
    <property type="molecule type" value="Genomic_DNA"/>
</dbReference>
<dbReference type="PANTHER" id="PTHR14195">
    <property type="entry name" value="G PATCH DOMAIN CONTAINING PROTEIN 2"/>
    <property type="match status" value="1"/>
</dbReference>
<feature type="region of interest" description="Disordered" evidence="9">
    <location>
        <begin position="1"/>
        <end position="70"/>
    </location>
</feature>
<dbReference type="SMART" id="SM00443">
    <property type="entry name" value="G_patch"/>
    <property type="match status" value="1"/>
</dbReference>
<feature type="compositionally biased region" description="Low complexity" evidence="9">
    <location>
        <begin position="231"/>
        <end position="240"/>
    </location>
</feature>
<reference evidence="12" key="1">
    <citation type="submission" date="2023-08" db="EMBL/GenBank/DDBJ databases">
        <title>Black Yeasts Isolated from many extreme environments.</title>
        <authorList>
            <person name="Coleine C."/>
            <person name="Stajich J.E."/>
            <person name="Selbmann L."/>
        </authorList>
    </citation>
    <scope>NUCLEOTIDE SEQUENCE</scope>
    <source>
        <strain evidence="12">CCFEE 5401</strain>
    </source>
</reference>
<comment type="similarity">
    <text evidence="3">Belongs to the SQS1 family.</text>
</comment>
<feature type="domain" description="G-patch" evidence="10">
    <location>
        <begin position="873"/>
        <end position="915"/>
    </location>
</feature>
<feature type="region of interest" description="Disordered" evidence="9">
    <location>
        <begin position="85"/>
        <end position="139"/>
    </location>
</feature>
<dbReference type="GO" id="GO:0005634">
    <property type="term" value="C:nucleus"/>
    <property type="evidence" value="ECO:0007669"/>
    <property type="project" value="UniProtKB-SubCell"/>
</dbReference>
<keyword evidence="7" id="KW-0508">mRNA splicing</keyword>
<feature type="compositionally biased region" description="Acidic residues" evidence="9">
    <location>
        <begin position="516"/>
        <end position="531"/>
    </location>
</feature>
<evidence type="ECO:0000256" key="3">
    <source>
        <dbReference type="ARBA" id="ARBA00010306"/>
    </source>
</evidence>
<dbReference type="InterPro" id="IPR001374">
    <property type="entry name" value="R3H_dom"/>
</dbReference>
<evidence type="ECO:0000256" key="7">
    <source>
        <dbReference type="ARBA" id="ARBA00023187"/>
    </source>
</evidence>
<dbReference type="GO" id="GO:0005737">
    <property type="term" value="C:cytoplasm"/>
    <property type="evidence" value="ECO:0007669"/>
    <property type="project" value="UniProtKB-SubCell"/>
</dbReference>
<accession>A0AAN7TFK7</accession>
<dbReference type="InterPro" id="IPR036867">
    <property type="entry name" value="R3H_dom_sf"/>
</dbReference>
<feature type="region of interest" description="Disordered" evidence="9">
    <location>
        <begin position="538"/>
        <end position="557"/>
    </location>
</feature>
<feature type="region of interest" description="Disordered" evidence="9">
    <location>
        <begin position="407"/>
        <end position="531"/>
    </location>
</feature>
<dbReference type="GO" id="GO:0006397">
    <property type="term" value="P:mRNA processing"/>
    <property type="evidence" value="ECO:0007669"/>
    <property type="project" value="UniProtKB-KW"/>
</dbReference>
<evidence type="ECO:0000259" key="11">
    <source>
        <dbReference type="PROSITE" id="PS51061"/>
    </source>
</evidence>
<name>A0AAN7TFK7_9PEZI</name>
<organism evidence="12 13">
    <name type="scientific">Meristemomyces frigidus</name>
    <dbReference type="NCBI Taxonomy" id="1508187"/>
    <lineage>
        <taxon>Eukaryota</taxon>
        <taxon>Fungi</taxon>
        <taxon>Dikarya</taxon>
        <taxon>Ascomycota</taxon>
        <taxon>Pezizomycotina</taxon>
        <taxon>Dothideomycetes</taxon>
        <taxon>Dothideomycetidae</taxon>
        <taxon>Mycosphaerellales</taxon>
        <taxon>Teratosphaeriaceae</taxon>
        <taxon>Meristemomyces</taxon>
    </lineage>
</organism>
<dbReference type="GO" id="GO:0008380">
    <property type="term" value="P:RNA splicing"/>
    <property type="evidence" value="ECO:0007669"/>
    <property type="project" value="UniProtKB-KW"/>
</dbReference>
<dbReference type="InterPro" id="IPR051189">
    <property type="entry name" value="Splicing_assoc_domain"/>
</dbReference>
<evidence type="ECO:0000259" key="10">
    <source>
        <dbReference type="PROSITE" id="PS50174"/>
    </source>
</evidence>
<dbReference type="SMART" id="SM00393">
    <property type="entry name" value="R3H"/>
    <property type="match status" value="1"/>
</dbReference>
<dbReference type="InterPro" id="IPR034082">
    <property type="entry name" value="R3H_G-patch"/>
</dbReference>
<evidence type="ECO:0000256" key="5">
    <source>
        <dbReference type="ARBA" id="ARBA00022490"/>
    </source>
</evidence>
<feature type="region of interest" description="Disordered" evidence="9">
    <location>
        <begin position="824"/>
        <end position="848"/>
    </location>
</feature>
<dbReference type="Gene3D" id="3.30.1370.50">
    <property type="entry name" value="R3H-like domain"/>
    <property type="match status" value="1"/>
</dbReference>
<gene>
    <name evidence="12" type="ORF">LTR62_002552</name>
</gene>
<dbReference type="Proteomes" id="UP001310890">
    <property type="component" value="Unassembled WGS sequence"/>
</dbReference>
<dbReference type="InterPro" id="IPR000467">
    <property type="entry name" value="G_patch_dom"/>
</dbReference>
<dbReference type="PROSITE" id="PS51061">
    <property type="entry name" value="R3H"/>
    <property type="match status" value="1"/>
</dbReference>
<feature type="region of interest" description="Disordered" evidence="9">
    <location>
        <begin position="660"/>
        <end position="685"/>
    </location>
</feature>
<feature type="compositionally biased region" description="Basic residues" evidence="9">
    <location>
        <begin position="411"/>
        <end position="424"/>
    </location>
</feature>
<comment type="subcellular location">
    <subcellularLocation>
        <location evidence="2">Cytoplasm</location>
    </subcellularLocation>
    <subcellularLocation>
        <location evidence="1">Nucleus</location>
    </subcellularLocation>
</comment>
<sequence>MGKKGKQPAGGRAKQRAKAQKHSPGSNGAFDSGYGRAQAQFFGDGDEDPKKMFRGFSQGGPRNGFSPRDANVNLRHQTISFVSAGSNPSAVLETTPRSQLGKEMLVVDKEEDDSEEEVNFEGDFMEEEEEDEGASSMQTNIVVEEAEVELSGSAIGRMNIDSPPSQSPLAFVVDTEGDPSLAPRLPTNGHRGNGKARVARAPSPELSDASDDVVVFHGRSGRPGRTVTDTVQPQPAKAAPAPAPVLTPTPSASRPKALPPHLRAAQDAQSPHVTDDLLAALGRPPATSTSPPRVRSGWGAVPSKSQREADASASVGWQVAPSTPYWKKGKGKAGPGPDREPEDVNMLEDTPARTPKATFMGDSNGEAAKSKIADLQAEWKQVLREKRAVDTKPTAGLTELADLEIDLGRGSARRGKRGRKKSNKQLRDAMVSEDDGGSEAAYDDYMQNLAAQLAAEDGNDENARPAHPHFSTQAVLGPSMVVNGKEVADDELLKHSNEEDWEDEDSSDTDKLIGEDLGDLSDDDSELDSSDLEEHLEYTEAEQWKDEQDLRQRRQDAMTDEQIARLFAKQHEMGIEADELVIDDGVFEDDNEVDVMEGIGDLVAARIGLQDISNGRIDSTSKRTLRKGRKNGDFSYPDASALADTLDQYGNNGFDIMDLERPSLRVPKKGRKGKPPPELDDLSDEELRSDLLGSWESDRAKKRLKKAEREELRQQGLLGSAGRKGKADLGAKYLQGMTMKQVHDELRIFLQDDGQRSRPFPPMDKKDRKALHEVADALNLKSKSVGAGHNRFPVLYKTAFTAEYTDFSFEKIIYASNKGFLKNSAHKGKKGRGQAPSRGGGAVGRGGGGGFDKAAVSLRNGEVVGGNARELGKENLGHRLMEKMGWSAGMALGKEGEGMKLPVAQIMRTGRAGLG</sequence>
<keyword evidence="8" id="KW-0539">Nucleus</keyword>
<evidence type="ECO:0000256" key="9">
    <source>
        <dbReference type="SAM" id="MobiDB-lite"/>
    </source>
</evidence>
<dbReference type="GO" id="GO:0003676">
    <property type="term" value="F:nucleic acid binding"/>
    <property type="evidence" value="ECO:0007669"/>
    <property type="project" value="UniProtKB-UniRule"/>
</dbReference>
<evidence type="ECO:0000256" key="1">
    <source>
        <dbReference type="ARBA" id="ARBA00004123"/>
    </source>
</evidence>
<dbReference type="Pfam" id="PF01585">
    <property type="entry name" value="G-patch"/>
    <property type="match status" value="1"/>
</dbReference>